<proteinExistence type="predicted"/>
<comment type="caution">
    <text evidence="1">The sequence shown here is derived from an EMBL/GenBank/DDBJ whole genome shotgun (WGS) entry which is preliminary data.</text>
</comment>
<dbReference type="EMBL" id="CAJNIZ010004305">
    <property type="protein sequence ID" value="CAE7231267.1"/>
    <property type="molecule type" value="Genomic_DNA"/>
</dbReference>
<evidence type="ECO:0000313" key="2">
    <source>
        <dbReference type="Proteomes" id="UP000649617"/>
    </source>
</evidence>
<sequence>MSAENLSPIGYEAAVENFDALLEAMGGTSAERMDFEFTDAERLEGMVNDCTTGLFLVLMGGGDIDLTKHANKLVISEPRTDEEDYEYIHSFVIIKNEEEGVQCFQNNPVGMDSDKELFAVDEEFWAGLRGMTAHSRAGVVPKTFQRLFCGSTEPTALPPHDRMIVKPLAF</sequence>
<keyword evidence="2" id="KW-1185">Reference proteome</keyword>
<dbReference type="OrthoDB" id="438214at2759"/>
<gene>
    <name evidence="1" type="ORF">SPIL2461_LOCUS3534</name>
</gene>
<organism evidence="1 2">
    <name type="scientific">Symbiodinium pilosum</name>
    <name type="common">Dinoflagellate</name>
    <dbReference type="NCBI Taxonomy" id="2952"/>
    <lineage>
        <taxon>Eukaryota</taxon>
        <taxon>Sar</taxon>
        <taxon>Alveolata</taxon>
        <taxon>Dinophyceae</taxon>
        <taxon>Suessiales</taxon>
        <taxon>Symbiodiniaceae</taxon>
        <taxon>Symbiodinium</taxon>
    </lineage>
</organism>
<dbReference type="AlphaFoldDB" id="A0A812KPR6"/>
<protein>
    <submittedName>
        <fullName evidence="1">Uncharacterized protein</fullName>
    </submittedName>
</protein>
<dbReference type="Proteomes" id="UP000649617">
    <property type="component" value="Unassembled WGS sequence"/>
</dbReference>
<reference evidence="1" key="1">
    <citation type="submission" date="2021-02" db="EMBL/GenBank/DDBJ databases">
        <authorList>
            <person name="Dougan E. K."/>
            <person name="Rhodes N."/>
            <person name="Thang M."/>
            <person name="Chan C."/>
        </authorList>
    </citation>
    <scope>NUCLEOTIDE SEQUENCE</scope>
</reference>
<evidence type="ECO:0000313" key="1">
    <source>
        <dbReference type="EMBL" id="CAE7231267.1"/>
    </source>
</evidence>
<name>A0A812KPR6_SYMPI</name>
<accession>A0A812KPR6</accession>